<feature type="transmembrane region" description="Helical" evidence="8">
    <location>
        <begin position="67"/>
        <end position="86"/>
    </location>
</feature>
<sequence>MQKLIKETLTGVGQIFLQENGLSGLVIVIAMFFSHWTLGVACLLGALIGTLTAKALGYPLAQIDQGLYGFNASLAFMCVMFTFGETDATNPLIWILGLLAAIISTLIMRAFMKRKRVAFTFPFVLSCWIFCWAVSKFELFGLTQTTPALADYTNTVDAVRSPFYAWAEVNFGSSAVTGALLFLAIAISSPVAAMWGIAAAAIGTAFAHHLLGVDQNSLANGIYGFSPILVACAFAGTKLRNFAYVILGSLMAVFIQFGVAKTGLATYTIGFIVASWILLLVKSKVDKANFDKNKLVKILNP</sequence>
<evidence type="ECO:0000256" key="4">
    <source>
        <dbReference type="ARBA" id="ARBA00022692"/>
    </source>
</evidence>
<name>A0A2U8FHN8_9PAST</name>
<dbReference type="PIRSF" id="PIRSF016502">
    <property type="entry name" value="Urea_transporter"/>
    <property type="match status" value="1"/>
</dbReference>
<dbReference type="InterPro" id="IPR004937">
    <property type="entry name" value="Urea_transporter"/>
</dbReference>
<keyword evidence="5 8" id="KW-1133">Transmembrane helix</keyword>
<dbReference type="GO" id="GO:0015204">
    <property type="term" value="F:urea transmembrane transporter activity"/>
    <property type="evidence" value="ECO:0007669"/>
    <property type="project" value="InterPro"/>
</dbReference>
<dbReference type="Gene3D" id="1.10.3430.10">
    <property type="entry name" value="Ammonium transporter AmtB like domains"/>
    <property type="match status" value="1"/>
</dbReference>
<dbReference type="Proteomes" id="UP000244920">
    <property type="component" value="Chromosome"/>
</dbReference>
<dbReference type="PANTHER" id="PTHR10464">
    <property type="entry name" value="UREA TRANSPORTER"/>
    <property type="match status" value="1"/>
</dbReference>
<feature type="transmembrane region" description="Helical" evidence="8">
    <location>
        <begin position="242"/>
        <end position="258"/>
    </location>
</feature>
<dbReference type="Pfam" id="PF03253">
    <property type="entry name" value="UT"/>
    <property type="match status" value="1"/>
</dbReference>
<feature type="site" description="Important for channel permeability" evidence="7">
    <location>
        <position position="268"/>
    </location>
</feature>
<dbReference type="RefSeq" id="WP_108922981.1">
    <property type="nucleotide sequence ID" value="NZ_CP029206.1"/>
</dbReference>
<organism evidence="9 10">
    <name type="scientific">Actinobacillus porcitonsillarum</name>
    <dbReference type="NCBI Taxonomy" id="189834"/>
    <lineage>
        <taxon>Bacteria</taxon>
        <taxon>Pseudomonadati</taxon>
        <taxon>Pseudomonadota</taxon>
        <taxon>Gammaproteobacteria</taxon>
        <taxon>Pasteurellales</taxon>
        <taxon>Pasteurellaceae</taxon>
        <taxon>Actinobacillus</taxon>
    </lineage>
</organism>
<dbReference type="InterPro" id="IPR029020">
    <property type="entry name" value="Ammonium/urea_transptr"/>
</dbReference>
<feature type="transmembrane region" description="Helical" evidence="8">
    <location>
        <begin position="25"/>
        <end position="47"/>
    </location>
</feature>
<comment type="similarity">
    <text evidence="2">Belongs to the urea transporter family.</text>
</comment>
<keyword evidence="4 8" id="KW-0812">Transmembrane</keyword>
<feature type="transmembrane region" description="Helical" evidence="8">
    <location>
        <begin position="92"/>
        <end position="111"/>
    </location>
</feature>
<reference evidence="10" key="1">
    <citation type="submission" date="2018-05" db="EMBL/GenBank/DDBJ databases">
        <title>Complete genome sequence of Actinobacillus porcitonsillarum reference strain 9953L55 (CCUG 46996).</title>
        <authorList>
            <person name="Dona V."/>
            <person name="Perreten V."/>
        </authorList>
    </citation>
    <scope>NUCLEOTIDE SEQUENCE [LARGE SCALE GENOMIC DNA]</scope>
    <source>
        <strain evidence="10">9953L55</strain>
    </source>
</reference>
<dbReference type="AlphaFoldDB" id="A0A2U8FHN8"/>
<evidence type="ECO:0000313" key="9">
    <source>
        <dbReference type="EMBL" id="AWI50472.1"/>
    </source>
</evidence>
<feature type="transmembrane region" description="Helical" evidence="8">
    <location>
        <begin position="264"/>
        <end position="281"/>
    </location>
</feature>
<evidence type="ECO:0000313" key="10">
    <source>
        <dbReference type="Proteomes" id="UP000244920"/>
    </source>
</evidence>
<feature type="transmembrane region" description="Helical" evidence="8">
    <location>
        <begin position="217"/>
        <end position="235"/>
    </location>
</feature>
<dbReference type="EMBL" id="CP029206">
    <property type="protein sequence ID" value="AWI50472.1"/>
    <property type="molecule type" value="Genomic_DNA"/>
</dbReference>
<evidence type="ECO:0000256" key="1">
    <source>
        <dbReference type="ARBA" id="ARBA00004651"/>
    </source>
</evidence>
<gene>
    <name evidence="9" type="ORF">DDU33_02700</name>
</gene>
<keyword evidence="6 8" id="KW-0472">Membrane</keyword>
<evidence type="ECO:0000256" key="5">
    <source>
        <dbReference type="ARBA" id="ARBA00022989"/>
    </source>
</evidence>
<accession>A0A2U8FHN8</accession>
<feature type="transmembrane region" description="Helical" evidence="8">
    <location>
        <begin position="118"/>
        <end position="135"/>
    </location>
</feature>
<proteinExistence type="inferred from homology"/>
<evidence type="ECO:0000256" key="3">
    <source>
        <dbReference type="ARBA" id="ARBA00022475"/>
    </source>
</evidence>
<keyword evidence="10" id="KW-1185">Reference proteome</keyword>
<evidence type="ECO:0000256" key="6">
    <source>
        <dbReference type="ARBA" id="ARBA00023136"/>
    </source>
</evidence>
<evidence type="ECO:0000256" key="7">
    <source>
        <dbReference type="PIRSR" id="PIRSR016502-1"/>
    </source>
</evidence>
<evidence type="ECO:0000256" key="8">
    <source>
        <dbReference type="SAM" id="Phobius"/>
    </source>
</evidence>
<dbReference type="KEGG" id="apor:DDU33_02700"/>
<dbReference type="PANTHER" id="PTHR10464:SF4">
    <property type="entry name" value="UREA TRANSPORTER"/>
    <property type="match status" value="1"/>
</dbReference>
<protein>
    <submittedName>
        <fullName evidence="9">Urea transporter</fullName>
    </submittedName>
</protein>
<dbReference type="GO" id="GO:0005886">
    <property type="term" value="C:plasma membrane"/>
    <property type="evidence" value="ECO:0007669"/>
    <property type="project" value="UniProtKB-SubCell"/>
</dbReference>
<comment type="subcellular location">
    <subcellularLocation>
        <location evidence="1">Cell membrane</location>
        <topology evidence="1">Multi-pass membrane protein</topology>
    </subcellularLocation>
</comment>
<evidence type="ECO:0000256" key="2">
    <source>
        <dbReference type="ARBA" id="ARBA00005914"/>
    </source>
</evidence>
<keyword evidence="3" id="KW-1003">Cell membrane</keyword>